<dbReference type="EMBL" id="LNCD01000031">
    <property type="protein sequence ID" value="KWV57124.1"/>
    <property type="molecule type" value="Genomic_DNA"/>
</dbReference>
<dbReference type="Proteomes" id="UP000068164">
    <property type="component" value="Unassembled WGS sequence"/>
</dbReference>
<evidence type="ECO:0000313" key="2">
    <source>
        <dbReference type="Proteomes" id="UP000068164"/>
    </source>
</evidence>
<organism evidence="1 2">
    <name type="scientific">Rhizobium altiplani</name>
    <dbReference type="NCBI Taxonomy" id="1864509"/>
    <lineage>
        <taxon>Bacteria</taxon>
        <taxon>Pseudomonadati</taxon>
        <taxon>Pseudomonadota</taxon>
        <taxon>Alphaproteobacteria</taxon>
        <taxon>Hyphomicrobiales</taxon>
        <taxon>Rhizobiaceae</taxon>
        <taxon>Rhizobium/Agrobacterium group</taxon>
        <taxon>Rhizobium</taxon>
    </lineage>
</organism>
<protein>
    <submittedName>
        <fullName evidence="1">Uncharacterized protein</fullName>
    </submittedName>
</protein>
<evidence type="ECO:0000313" key="1">
    <source>
        <dbReference type="EMBL" id="KWV57124.1"/>
    </source>
</evidence>
<dbReference type="AlphaFoldDB" id="A0A120FPK6"/>
<sequence>MLKIFAVCLVIAPTVLVDHAVMAMTREQTHAVRAQSQKKPPKPKLGYLDLFIPPTKGNGF</sequence>
<dbReference type="RefSeq" id="WP_062368818.1">
    <property type="nucleotide sequence ID" value="NZ_LNCD01000031.1"/>
</dbReference>
<keyword evidence="2" id="KW-1185">Reference proteome</keyword>
<gene>
    <name evidence="1" type="ORF">AS026_31280</name>
</gene>
<dbReference type="OrthoDB" id="8400461at2"/>
<accession>A0A120FPK6</accession>
<comment type="caution">
    <text evidence="1">The sequence shown here is derived from an EMBL/GenBank/DDBJ whole genome shotgun (WGS) entry which is preliminary data.</text>
</comment>
<name>A0A120FPK6_9HYPH</name>
<proteinExistence type="predicted"/>
<reference evidence="1 2" key="1">
    <citation type="submission" date="2015-11" db="EMBL/GenBank/DDBJ databases">
        <title>Draft Genome Sequence of the Strain BR 10423 (Rhizobium sp.) isolated from nodules of Mimosa pudica.</title>
        <authorList>
            <person name="Barauna A.C."/>
            <person name="Zilli J.E."/>
            <person name="Simoes-Araujo J.L."/>
            <person name="Reis V.M."/>
            <person name="James E.K."/>
            <person name="Reis F.B.Jr."/>
            <person name="Rouws L.F."/>
            <person name="Passos S.R."/>
            <person name="Gois S.R."/>
        </authorList>
    </citation>
    <scope>NUCLEOTIDE SEQUENCE [LARGE SCALE GENOMIC DNA]</scope>
    <source>
        <strain evidence="1 2">BR10423</strain>
    </source>
</reference>